<gene>
    <name evidence="2" type="ORF">ENJ89_08730</name>
</gene>
<dbReference type="EMBL" id="DROD01000556">
    <property type="protein sequence ID" value="HHJ53262.1"/>
    <property type="molecule type" value="Genomic_DNA"/>
</dbReference>
<protein>
    <submittedName>
        <fullName evidence="2">Uncharacterized protein</fullName>
    </submittedName>
</protein>
<feature type="signal peptide" evidence="1">
    <location>
        <begin position="1"/>
        <end position="21"/>
    </location>
</feature>
<keyword evidence="1" id="KW-0732">Signal</keyword>
<name>A0A7V5UFB9_CALAY</name>
<feature type="non-terminal residue" evidence="2">
    <location>
        <position position="319"/>
    </location>
</feature>
<dbReference type="Proteomes" id="UP000886124">
    <property type="component" value="Unassembled WGS sequence"/>
</dbReference>
<evidence type="ECO:0000313" key="2">
    <source>
        <dbReference type="EMBL" id="HHJ53262.1"/>
    </source>
</evidence>
<sequence>MRRFFTGMVFIILSGTFPAYGQSPVTVCMPEVVGSVLVVFTPDSSKQDTVLAEDLLEKRLPVFTVDDVNVYALNYNERRAFENERQLINLNLVHVAGINTVKPELDSYFKPRFYGRRKISDRAWYVVGSLDSCRQQIASSGIKINYRRQEATFHLLQVRGLQSDLLLWSIRNEYNDQFSVAEKILAEHIFFQYLKKRLDRRKLRITNPVANLFDPSFPAYLPDVVISGNSSHVRWLVEKWPLLVRAFVNELQKLDLNATRENLTVQLEQRAVSWRGLLTFRIKQFLKYGYRQPIKKIQSQWRRLDSEKFIAKLTQLFQR</sequence>
<dbReference type="AlphaFoldDB" id="A0A7V5UFB9"/>
<proteinExistence type="predicted"/>
<evidence type="ECO:0000256" key="1">
    <source>
        <dbReference type="SAM" id="SignalP"/>
    </source>
</evidence>
<accession>A0A7V5UFB9</accession>
<reference evidence="2" key="1">
    <citation type="journal article" date="2020" name="mSystems">
        <title>Genome- and Community-Level Interaction Insights into Carbon Utilization and Element Cycling Functions of Hydrothermarchaeota in Hydrothermal Sediment.</title>
        <authorList>
            <person name="Zhou Z."/>
            <person name="Liu Y."/>
            <person name="Xu W."/>
            <person name="Pan J."/>
            <person name="Luo Z.H."/>
            <person name="Li M."/>
        </authorList>
    </citation>
    <scope>NUCLEOTIDE SEQUENCE [LARGE SCALE GENOMIC DNA]</scope>
    <source>
        <strain evidence="2">HyVt-527</strain>
    </source>
</reference>
<feature type="chain" id="PRO_5031327180" evidence="1">
    <location>
        <begin position="22"/>
        <end position="319"/>
    </location>
</feature>
<comment type="caution">
    <text evidence="2">The sequence shown here is derived from an EMBL/GenBank/DDBJ whole genome shotgun (WGS) entry which is preliminary data.</text>
</comment>
<organism evidence="2">
    <name type="scientific">Caldithrix abyssi</name>
    <dbReference type="NCBI Taxonomy" id="187145"/>
    <lineage>
        <taxon>Bacteria</taxon>
        <taxon>Pseudomonadati</taxon>
        <taxon>Calditrichota</taxon>
        <taxon>Calditrichia</taxon>
        <taxon>Calditrichales</taxon>
        <taxon>Calditrichaceae</taxon>
        <taxon>Caldithrix</taxon>
    </lineage>
</organism>